<accession>A0ABV3RNC0</accession>
<name>A0ABV3RNC0_9RHOB</name>
<reference evidence="2 3" key="1">
    <citation type="submission" date="2024-07" db="EMBL/GenBank/DDBJ databases">
        <title>Marimonas sp.nov., isolated from tidal-flat sediment.</title>
        <authorList>
            <person name="Jayan J.N."/>
            <person name="Lee S.S."/>
        </authorList>
    </citation>
    <scope>NUCLEOTIDE SEQUENCE [LARGE SCALE GENOMIC DNA]</scope>
    <source>
        <strain evidence="2 3">MJW-29</strain>
    </source>
</reference>
<protein>
    <submittedName>
        <fullName evidence="2">Uncharacterized protein</fullName>
    </submittedName>
</protein>
<proteinExistence type="predicted"/>
<gene>
    <name evidence="2" type="ORF">AB2B41_12695</name>
</gene>
<dbReference type="EMBL" id="JBFNXX010000008">
    <property type="protein sequence ID" value="MEW9920467.1"/>
    <property type="molecule type" value="Genomic_DNA"/>
</dbReference>
<evidence type="ECO:0000256" key="1">
    <source>
        <dbReference type="SAM" id="SignalP"/>
    </source>
</evidence>
<evidence type="ECO:0000313" key="3">
    <source>
        <dbReference type="Proteomes" id="UP001556098"/>
    </source>
</evidence>
<sequence length="127" mass="14033">MSSLKTLVLAIALSAVSNLPAAAQDDLSSIFATCVGRFSAQVEHAWLIGDPATDAYEHQRRTFLSLLDATAASTGMADRLHHRIEAKYVHARLLSHADFHDDPRRKRLARRLAEARLTACNRLLLDS</sequence>
<comment type="caution">
    <text evidence="2">The sequence shown here is derived from an EMBL/GenBank/DDBJ whole genome shotgun (WGS) entry which is preliminary data.</text>
</comment>
<keyword evidence="1" id="KW-0732">Signal</keyword>
<evidence type="ECO:0000313" key="2">
    <source>
        <dbReference type="EMBL" id="MEW9920467.1"/>
    </source>
</evidence>
<feature type="signal peptide" evidence="1">
    <location>
        <begin position="1"/>
        <end position="23"/>
    </location>
</feature>
<dbReference type="RefSeq" id="WP_367878167.1">
    <property type="nucleotide sequence ID" value="NZ_JBFNXX010000008.1"/>
</dbReference>
<organism evidence="2 3">
    <name type="scientific">Sulfitobacter sediminis</name>
    <dbReference type="NCBI Taxonomy" id="3234186"/>
    <lineage>
        <taxon>Bacteria</taxon>
        <taxon>Pseudomonadati</taxon>
        <taxon>Pseudomonadota</taxon>
        <taxon>Alphaproteobacteria</taxon>
        <taxon>Rhodobacterales</taxon>
        <taxon>Roseobacteraceae</taxon>
        <taxon>Sulfitobacter</taxon>
    </lineage>
</organism>
<feature type="chain" id="PRO_5046200466" evidence="1">
    <location>
        <begin position="24"/>
        <end position="127"/>
    </location>
</feature>
<keyword evidence="3" id="KW-1185">Reference proteome</keyword>
<dbReference type="Proteomes" id="UP001556098">
    <property type="component" value="Unassembled WGS sequence"/>
</dbReference>